<dbReference type="EMBL" id="JARKIB010000010">
    <property type="protein sequence ID" value="KAJ7775557.1"/>
    <property type="molecule type" value="Genomic_DNA"/>
</dbReference>
<comment type="caution">
    <text evidence="1">The sequence shown here is derived from an EMBL/GenBank/DDBJ whole genome shotgun (WGS) entry which is preliminary data.</text>
</comment>
<proteinExistence type="predicted"/>
<sequence>MNRALRIPELVHLICREVAAPRPDDGGFRGGLGLKQSRDLAILARTCTTTSDIALDVLWENIRTIVNLMYCLPSDLCRRDGSLRRRVRPSDSARIVLHTARARELDVRDAGFPDHIDPVALLETLDLVVPTLDLFPNLRHLTWHLDEDGAMDVLPRLLSPGIINIELGPFRSLPNLTVLATLTASCPVLTKAIIHHGSQDPPSIVSFLPLSILQLSLVFNPSTLKRLAF</sequence>
<gene>
    <name evidence="1" type="ORF">B0H16DRAFT_1757095</name>
</gene>
<evidence type="ECO:0000313" key="2">
    <source>
        <dbReference type="Proteomes" id="UP001215598"/>
    </source>
</evidence>
<name>A0AAD7K2J3_9AGAR</name>
<dbReference type="Proteomes" id="UP001215598">
    <property type="component" value="Unassembled WGS sequence"/>
</dbReference>
<keyword evidence="2" id="KW-1185">Reference proteome</keyword>
<accession>A0AAD7K2J3</accession>
<evidence type="ECO:0008006" key="3">
    <source>
        <dbReference type="Google" id="ProtNLM"/>
    </source>
</evidence>
<protein>
    <recommendedName>
        <fullName evidence="3">F-box domain-containing protein</fullName>
    </recommendedName>
</protein>
<dbReference type="AlphaFoldDB" id="A0AAD7K2J3"/>
<organism evidence="1 2">
    <name type="scientific">Mycena metata</name>
    <dbReference type="NCBI Taxonomy" id="1033252"/>
    <lineage>
        <taxon>Eukaryota</taxon>
        <taxon>Fungi</taxon>
        <taxon>Dikarya</taxon>
        <taxon>Basidiomycota</taxon>
        <taxon>Agaricomycotina</taxon>
        <taxon>Agaricomycetes</taxon>
        <taxon>Agaricomycetidae</taxon>
        <taxon>Agaricales</taxon>
        <taxon>Marasmiineae</taxon>
        <taxon>Mycenaceae</taxon>
        <taxon>Mycena</taxon>
    </lineage>
</organism>
<evidence type="ECO:0000313" key="1">
    <source>
        <dbReference type="EMBL" id="KAJ7775557.1"/>
    </source>
</evidence>
<reference evidence="1" key="1">
    <citation type="submission" date="2023-03" db="EMBL/GenBank/DDBJ databases">
        <title>Massive genome expansion in bonnet fungi (Mycena s.s.) driven by repeated elements and novel gene families across ecological guilds.</title>
        <authorList>
            <consortium name="Lawrence Berkeley National Laboratory"/>
            <person name="Harder C.B."/>
            <person name="Miyauchi S."/>
            <person name="Viragh M."/>
            <person name="Kuo A."/>
            <person name="Thoen E."/>
            <person name="Andreopoulos B."/>
            <person name="Lu D."/>
            <person name="Skrede I."/>
            <person name="Drula E."/>
            <person name="Henrissat B."/>
            <person name="Morin E."/>
            <person name="Kohler A."/>
            <person name="Barry K."/>
            <person name="LaButti K."/>
            <person name="Morin E."/>
            <person name="Salamov A."/>
            <person name="Lipzen A."/>
            <person name="Mereny Z."/>
            <person name="Hegedus B."/>
            <person name="Baldrian P."/>
            <person name="Stursova M."/>
            <person name="Weitz H."/>
            <person name="Taylor A."/>
            <person name="Grigoriev I.V."/>
            <person name="Nagy L.G."/>
            <person name="Martin F."/>
            <person name="Kauserud H."/>
        </authorList>
    </citation>
    <scope>NUCLEOTIDE SEQUENCE</scope>
    <source>
        <strain evidence="1">CBHHK182m</strain>
    </source>
</reference>